<name>A0A9P9BSA8_9PEZI</name>
<evidence type="ECO:0000313" key="4">
    <source>
        <dbReference type="Proteomes" id="UP000756346"/>
    </source>
</evidence>
<dbReference type="InterPro" id="IPR036366">
    <property type="entry name" value="PGBDSf"/>
</dbReference>
<dbReference type="InterPro" id="IPR002477">
    <property type="entry name" value="Peptidoglycan-bd-like"/>
</dbReference>
<feature type="chain" id="PRO_5040407253" description="Peptidoglycan binding-like domain-containing protein" evidence="1">
    <location>
        <begin position="17"/>
        <end position="127"/>
    </location>
</feature>
<feature type="domain" description="Peptidoglycan binding-like" evidence="2">
    <location>
        <begin position="53"/>
        <end position="108"/>
    </location>
</feature>
<dbReference type="GeneID" id="70188654"/>
<dbReference type="Pfam" id="PF01471">
    <property type="entry name" value="PG_binding_1"/>
    <property type="match status" value="1"/>
</dbReference>
<keyword evidence="4" id="KW-1185">Reference proteome</keyword>
<accession>A0A9P9BSA8</accession>
<evidence type="ECO:0000313" key="3">
    <source>
        <dbReference type="EMBL" id="KAH7028135.1"/>
    </source>
</evidence>
<dbReference type="InterPro" id="IPR036365">
    <property type="entry name" value="PGBD-like_sf"/>
</dbReference>
<organism evidence="3 4">
    <name type="scientific">Microdochium trichocladiopsis</name>
    <dbReference type="NCBI Taxonomy" id="1682393"/>
    <lineage>
        <taxon>Eukaryota</taxon>
        <taxon>Fungi</taxon>
        <taxon>Dikarya</taxon>
        <taxon>Ascomycota</taxon>
        <taxon>Pezizomycotina</taxon>
        <taxon>Sordariomycetes</taxon>
        <taxon>Xylariomycetidae</taxon>
        <taxon>Xylariales</taxon>
        <taxon>Microdochiaceae</taxon>
        <taxon>Microdochium</taxon>
    </lineage>
</organism>
<dbReference type="OrthoDB" id="5211411at2759"/>
<comment type="caution">
    <text evidence="3">The sequence shown here is derived from an EMBL/GenBank/DDBJ whole genome shotgun (WGS) entry which is preliminary data.</text>
</comment>
<dbReference type="EMBL" id="JAGTJQ010000007">
    <property type="protein sequence ID" value="KAH7028135.1"/>
    <property type="molecule type" value="Genomic_DNA"/>
</dbReference>
<dbReference type="Gene3D" id="1.10.101.10">
    <property type="entry name" value="PGBD-like superfamily/PGBD"/>
    <property type="match status" value="1"/>
</dbReference>
<dbReference type="AlphaFoldDB" id="A0A9P9BSA8"/>
<feature type="signal peptide" evidence="1">
    <location>
        <begin position="1"/>
        <end position="16"/>
    </location>
</feature>
<reference evidence="3" key="1">
    <citation type="journal article" date="2021" name="Nat. Commun.">
        <title>Genetic determinants of endophytism in the Arabidopsis root mycobiome.</title>
        <authorList>
            <person name="Mesny F."/>
            <person name="Miyauchi S."/>
            <person name="Thiergart T."/>
            <person name="Pickel B."/>
            <person name="Atanasova L."/>
            <person name="Karlsson M."/>
            <person name="Huettel B."/>
            <person name="Barry K.W."/>
            <person name="Haridas S."/>
            <person name="Chen C."/>
            <person name="Bauer D."/>
            <person name="Andreopoulos W."/>
            <person name="Pangilinan J."/>
            <person name="LaButti K."/>
            <person name="Riley R."/>
            <person name="Lipzen A."/>
            <person name="Clum A."/>
            <person name="Drula E."/>
            <person name="Henrissat B."/>
            <person name="Kohler A."/>
            <person name="Grigoriev I.V."/>
            <person name="Martin F.M."/>
            <person name="Hacquard S."/>
        </authorList>
    </citation>
    <scope>NUCLEOTIDE SEQUENCE</scope>
    <source>
        <strain evidence="3">MPI-CAGE-CH-0230</strain>
    </source>
</reference>
<proteinExistence type="predicted"/>
<protein>
    <recommendedName>
        <fullName evidence="2">Peptidoglycan binding-like domain-containing protein</fullName>
    </recommendedName>
</protein>
<keyword evidence="1" id="KW-0732">Signal</keyword>
<evidence type="ECO:0000259" key="2">
    <source>
        <dbReference type="Pfam" id="PF01471"/>
    </source>
</evidence>
<gene>
    <name evidence="3" type="ORF">B0I36DRAFT_365243</name>
</gene>
<dbReference type="SUPFAM" id="SSF47090">
    <property type="entry name" value="PGBD-like"/>
    <property type="match status" value="1"/>
</dbReference>
<dbReference type="RefSeq" id="XP_046010934.1">
    <property type="nucleotide sequence ID" value="XM_046159108.1"/>
</dbReference>
<sequence length="127" mass="13442">MKLLALSTILASAALAASTCNDYKVFRGSHGYDVWLPVNSGSKTCEMGANAQSDAVYILQTTLNSKCYNYGLEEDGIFGPKTVAALKKAQAKHGAAADGVYGPETRDKIAWDAYKAGAVTCLKLSQT</sequence>
<dbReference type="Proteomes" id="UP000756346">
    <property type="component" value="Unassembled WGS sequence"/>
</dbReference>
<evidence type="ECO:0000256" key="1">
    <source>
        <dbReference type="SAM" id="SignalP"/>
    </source>
</evidence>